<protein>
    <submittedName>
        <fullName evidence="1">Uncharacterized protein</fullName>
    </submittedName>
</protein>
<proteinExistence type="predicted"/>
<reference evidence="1" key="1">
    <citation type="journal article" date="2014" name="BMC Genomics">
        <title>Characterizing the developmental transcriptome of the oriental fruit fly, Bactrocera dorsalis (Diptera: Tephritidae) through comparative genomic analysis with Drosophila melanogaster utilizing modENCODE datasets.</title>
        <authorList>
            <person name="Geib S.M."/>
            <person name="Calla B."/>
            <person name="Hall B."/>
            <person name="Hou S."/>
            <person name="Manoukis N.C."/>
        </authorList>
    </citation>
    <scope>NUCLEOTIDE SEQUENCE</scope>
    <source>
        <strain evidence="1">Punador</strain>
    </source>
</reference>
<evidence type="ECO:0000313" key="1">
    <source>
        <dbReference type="EMBL" id="JAC38079.1"/>
    </source>
</evidence>
<accession>A0A034V6D6</accession>
<dbReference type="AlphaFoldDB" id="A0A034V6D6"/>
<name>A0A034V6D6_BACDO</name>
<sequence>MLTSGEPIGSMEPTVLENTQICVYTHRKNAANNATTTIGPEHYNNSNTITTNNIVTQPQRHIKRRRQCVAAGRERTMAQHGSGRCNSSISAINRQLKATTSPNRHHHQHQHCRKQDL</sequence>
<organism evidence="1">
    <name type="scientific">Bactrocera dorsalis</name>
    <name type="common">Oriental fruit fly</name>
    <name type="synonym">Dacus dorsalis</name>
    <dbReference type="NCBI Taxonomy" id="27457"/>
    <lineage>
        <taxon>Eukaryota</taxon>
        <taxon>Metazoa</taxon>
        <taxon>Ecdysozoa</taxon>
        <taxon>Arthropoda</taxon>
        <taxon>Hexapoda</taxon>
        <taxon>Insecta</taxon>
        <taxon>Pterygota</taxon>
        <taxon>Neoptera</taxon>
        <taxon>Endopterygota</taxon>
        <taxon>Diptera</taxon>
        <taxon>Brachycera</taxon>
        <taxon>Muscomorpha</taxon>
        <taxon>Tephritoidea</taxon>
        <taxon>Tephritidae</taxon>
        <taxon>Bactrocera</taxon>
        <taxon>Bactrocera</taxon>
    </lineage>
</organism>
<dbReference type="EMBL" id="GAKP01020873">
    <property type="protein sequence ID" value="JAC38079.1"/>
    <property type="molecule type" value="Transcribed_RNA"/>
</dbReference>